<dbReference type="AlphaFoldDB" id="A0AB34K8W2"/>
<sequence length="158" mass="17240">MGDEELPEQLAAAMSGKEELKREILLLKAMPQDRLLDGSVFDRAMPPGTTAQLRGVVVKLRCCKKPFDQKCNELDGPRACITHADAARLLRQKIVKLHGSEECMKKVEAGLALESAEGSSAGPSRSAFHAMRRELTTEAARAQIARAHERVASAADIY</sequence>
<organism evidence="1 2">
    <name type="scientific">Prymnesium parvum</name>
    <name type="common">Toxic golden alga</name>
    <dbReference type="NCBI Taxonomy" id="97485"/>
    <lineage>
        <taxon>Eukaryota</taxon>
        <taxon>Haptista</taxon>
        <taxon>Haptophyta</taxon>
        <taxon>Prymnesiophyceae</taxon>
        <taxon>Prymnesiales</taxon>
        <taxon>Prymnesiaceae</taxon>
        <taxon>Prymnesium</taxon>
    </lineage>
</organism>
<accession>A0AB34K8W2</accession>
<dbReference type="EMBL" id="JBGBPQ010000001">
    <property type="protein sequence ID" value="KAL1529633.1"/>
    <property type="molecule type" value="Genomic_DNA"/>
</dbReference>
<comment type="caution">
    <text evidence="1">The sequence shown here is derived from an EMBL/GenBank/DDBJ whole genome shotgun (WGS) entry which is preliminary data.</text>
</comment>
<gene>
    <name evidence="1" type="ORF">AB1Y20_000575</name>
</gene>
<proteinExistence type="predicted"/>
<name>A0AB34K8W2_PRYPA</name>
<protein>
    <submittedName>
        <fullName evidence="1">Uncharacterized protein</fullName>
    </submittedName>
</protein>
<reference evidence="1 2" key="1">
    <citation type="journal article" date="2024" name="Science">
        <title>Giant polyketide synthase enzymes in the biosynthesis of giant marine polyether toxins.</title>
        <authorList>
            <person name="Fallon T.R."/>
            <person name="Shende V.V."/>
            <person name="Wierzbicki I.H."/>
            <person name="Pendleton A.L."/>
            <person name="Watervoot N.F."/>
            <person name="Auber R.P."/>
            <person name="Gonzalez D.J."/>
            <person name="Wisecaver J.H."/>
            <person name="Moore B.S."/>
        </authorList>
    </citation>
    <scope>NUCLEOTIDE SEQUENCE [LARGE SCALE GENOMIC DNA]</scope>
    <source>
        <strain evidence="1 2">12B1</strain>
    </source>
</reference>
<keyword evidence="2" id="KW-1185">Reference proteome</keyword>
<evidence type="ECO:0000313" key="2">
    <source>
        <dbReference type="Proteomes" id="UP001515480"/>
    </source>
</evidence>
<evidence type="ECO:0000313" key="1">
    <source>
        <dbReference type="EMBL" id="KAL1529633.1"/>
    </source>
</evidence>
<dbReference type="Proteomes" id="UP001515480">
    <property type="component" value="Unassembled WGS sequence"/>
</dbReference>